<dbReference type="KEGG" id="fer:FNB15_05900"/>
<keyword evidence="1" id="KW-0175">Coiled coil</keyword>
<accession>A0A516GZ89</accession>
<keyword evidence="3" id="KW-0812">Transmembrane</keyword>
<feature type="coiled-coil region" evidence="1">
    <location>
        <begin position="147"/>
        <end position="174"/>
    </location>
</feature>
<dbReference type="RefSeq" id="WP_144067817.1">
    <property type="nucleotide sequence ID" value="NZ_CP041636.1"/>
</dbReference>
<dbReference type="Proteomes" id="UP000317496">
    <property type="component" value="Chromosome"/>
</dbReference>
<keyword evidence="5" id="KW-1185">Reference proteome</keyword>
<evidence type="ECO:0000256" key="1">
    <source>
        <dbReference type="SAM" id="Coils"/>
    </source>
</evidence>
<dbReference type="EMBL" id="CP041636">
    <property type="protein sequence ID" value="QDO96836.1"/>
    <property type="molecule type" value="Genomic_DNA"/>
</dbReference>
<name>A0A516GZ89_9PROT</name>
<evidence type="ECO:0000256" key="2">
    <source>
        <dbReference type="SAM" id="MobiDB-lite"/>
    </source>
</evidence>
<protein>
    <submittedName>
        <fullName evidence="4">Uncharacterized protein</fullName>
    </submittedName>
</protein>
<evidence type="ECO:0000313" key="5">
    <source>
        <dbReference type="Proteomes" id="UP000317496"/>
    </source>
</evidence>
<dbReference type="AlphaFoldDB" id="A0A516GZ89"/>
<proteinExistence type="predicted"/>
<gene>
    <name evidence="4" type="ORF">FNB15_05900</name>
</gene>
<feature type="compositionally biased region" description="Low complexity" evidence="2">
    <location>
        <begin position="81"/>
        <end position="94"/>
    </location>
</feature>
<organism evidence="4 5">
    <name type="scientific">Ferrovibrio terrae</name>
    <dbReference type="NCBI Taxonomy" id="2594003"/>
    <lineage>
        <taxon>Bacteria</taxon>
        <taxon>Pseudomonadati</taxon>
        <taxon>Pseudomonadota</taxon>
        <taxon>Alphaproteobacteria</taxon>
        <taxon>Rhodospirillales</taxon>
        <taxon>Rhodospirillaceae</taxon>
        <taxon>Ferrovibrio</taxon>
    </lineage>
</organism>
<dbReference type="Gene3D" id="1.20.5.340">
    <property type="match status" value="1"/>
</dbReference>
<sequence>MSEKPQEKIIDAEAEPIGNAGSGSGRNLRIVLYLLAAVVLSVAIAIGYHFAVSGRLDDLLGSVAPSSAAPRAGEPAPTPAPSAAAPTPAPSVVPMSTRDARLDQLESRFSSLTASLERLQQLPAANAVDPQKLHEIEQQVLALRAALETSATQRAALQSQVAELQGRMTALSEARLSSLREPLVQLIGWSELREHARRGESFPREATALGAYAEAQGGNLKTAFAGLQPFAEQPAPSTAALAARFAALAEQQRATPATADATAATDKAWWQRAVDKLSGLVSIRRTGAPDAATIDGRLDLAAAALAQGDLKAAVADLDGLTLVGPLTEWREQAQARLKLDAALDAYGAALRAHLTVQ</sequence>
<evidence type="ECO:0000256" key="3">
    <source>
        <dbReference type="SAM" id="Phobius"/>
    </source>
</evidence>
<reference evidence="4 5" key="1">
    <citation type="submission" date="2019-07" db="EMBL/GenBank/DDBJ databases">
        <title>Genome sequencing for Ferrovibrio sp. K5.</title>
        <authorList>
            <person name="Park S.-J."/>
        </authorList>
    </citation>
    <scope>NUCLEOTIDE SEQUENCE [LARGE SCALE GENOMIC DNA]</scope>
    <source>
        <strain evidence="4 5">K5</strain>
    </source>
</reference>
<keyword evidence="3" id="KW-1133">Transmembrane helix</keyword>
<evidence type="ECO:0000313" key="4">
    <source>
        <dbReference type="EMBL" id="QDO96836.1"/>
    </source>
</evidence>
<keyword evidence="3" id="KW-0472">Membrane</keyword>
<feature type="transmembrane region" description="Helical" evidence="3">
    <location>
        <begin position="30"/>
        <end position="51"/>
    </location>
</feature>
<feature type="region of interest" description="Disordered" evidence="2">
    <location>
        <begin position="65"/>
        <end position="94"/>
    </location>
</feature>